<sequence length="127" mass="14249">MTTTTATDSEAARAQQCARLNDLCRAGTLKQSRTVFTRGCIDAFCDPDDRLSLFAVQAELLGKVRGHVFAEGDDPHGERDFGAFEHRGKRLFWKIDYYDPSLSFGSEDPTDLAKTHRVLTIMLVSEY</sequence>
<dbReference type="Proteomes" id="UP001597215">
    <property type="component" value="Unassembled WGS sequence"/>
</dbReference>
<organism evidence="1 2">
    <name type="scientific">Sphingorhabdus buctiana</name>
    <dbReference type="NCBI Taxonomy" id="1508805"/>
    <lineage>
        <taxon>Bacteria</taxon>
        <taxon>Pseudomonadati</taxon>
        <taxon>Pseudomonadota</taxon>
        <taxon>Alphaproteobacteria</taxon>
        <taxon>Sphingomonadales</taxon>
        <taxon>Sphingomonadaceae</taxon>
        <taxon>Sphingorhabdus</taxon>
    </lineage>
</organism>
<keyword evidence="2" id="KW-1185">Reference proteome</keyword>
<accession>A0ABW4M8K5</accession>
<comment type="caution">
    <text evidence="1">The sequence shown here is derived from an EMBL/GenBank/DDBJ whole genome shotgun (WGS) entry which is preliminary data.</text>
</comment>
<evidence type="ECO:0000313" key="1">
    <source>
        <dbReference type="EMBL" id="MFD1765272.1"/>
    </source>
</evidence>
<proteinExistence type="predicted"/>
<gene>
    <name evidence="1" type="ORF">ACFSAG_00250</name>
</gene>
<dbReference type="InterPro" id="IPR022243">
    <property type="entry name" value="DUF3768"/>
</dbReference>
<dbReference type="EMBL" id="JBHUEL010000001">
    <property type="protein sequence ID" value="MFD1765272.1"/>
    <property type="molecule type" value="Genomic_DNA"/>
</dbReference>
<protein>
    <submittedName>
        <fullName evidence="1">DUF3768 domain-containing protein</fullName>
    </submittedName>
</protein>
<dbReference type="Pfam" id="PF12599">
    <property type="entry name" value="DUF3768"/>
    <property type="match status" value="1"/>
</dbReference>
<reference evidence="2" key="1">
    <citation type="journal article" date="2019" name="Int. J. Syst. Evol. Microbiol.">
        <title>The Global Catalogue of Microorganisms (GCM) 10K type strain sequencing project: providing services to taxonomists for standard genome sequencing and annotation.</title>
        <authorList>
            <consortium name="The Broad Institute Genomics Platform"/>
            <consortium name="The Broad Institute Genome Sequencing Center for Infectious Disease"/>
            <person name="Wu L."/>
            <person name="Ma J."/>
        </authorList>
    </citation>
    <scope>NUCLEOTIDE SEQUENCE [LARGE SCALE GENOMIC DNA]</scope>
    <source>
        <strain evidence="2">CGMCC 1.12449</strain>
    </source>
</reference>
<dbReference type="RefSeq" id="WP_381510433.1">
    <property type="nucleotide sequence ID" value="NZ_JBHUEL010000001.1"/>
</dbReference>
<name>A0ABW4M8K5_9SPHN</name>
<evidence type="ECO:0000313" key="2">
    <source>
        <dbReference type="Proteomes" id="UP001597215"/>
    </source>
</evidence>